<dbReference type="Proteomes" id="UP001472677">
    <property type="component" value="Unassembled WGS sequence"/>
</dbReference>
<keyword evidence="3" id="KW-1185">Reference proteome</keyword>
<name>A0ABR1Z6R4_9ROSI</name>
<sequence length="71" mass="8225">MASSSGDTLLPWPCDFSPDLGCLWSLRSKLSSRKRWREKRGGQKFSDGGLDTSEWPLEQRRPLERKDDEEI</sequence>
<organism evidence="2 3">
    <name type="scientific">Hibiscus sabdariffa</name>
    <name type="common">roselle</name>
    <dbReference type="NCBI Taxonomy" id="183260"/>
    <lineage>
        <taxon>Eukaryota</taxon>
        <taxon>Viridiplantae</taxon>
        <taxon>Streptophyta</taxon>
        <taxon>Embryophyta</taxon>
        <taxon>Tracheophyta</taxon>
        <taxon>Spermatophyta</taxon>
        <taxon>Magnoliopsida</taxon>
        <taxon>eudicotyledons</taxon>
        <taxon>Gunneridae</taxon>
        <taxon>Pentapetalae</taxon>
        <taxon>rosids</taxon>
        <taxon>malvids</taxon>
        <taxon>Malvales</taxon>
        <taxon>Malvaceae</taxon>
        <taxon>Malvoideae</taxon>
        <taxon>Hibiscus</taxon>
    </lineage>
</organism>
<feature type="compositionally biased region" description="Basic and acidic residues" evidence="1">
    <location>
        <begin position="57"/>
        <end position="71"/>
    </location>
</feature>
<dbReference type="EMBL" id="JBBPBM010002817">
    <property type="protein sequence ID" value="KAK8474512.1"/>
    <property type="molecule type" value="Genomic_DNA"/>
</dbReference>
<evidence type="ECO:0000313" key="3">
    <source>
        <dbReference type="Proteomes" id="UP001472677"/>
    </source>
</evidence>
<feature type="region of interest" description="Disordered" evidence="1">
    <location>
        <begin position="34"/>
        <end position="71"/>
    </location>
</feature>
<gene>
    <name evidence="2" type="ORF">V6N12_057750</name>
</gene>
<evidence type="ECO:0000256" key="1">
    <source>
        <dbReference type="SAM" id="MobiDB-lite"/>
    </source>
</evidence>
<accession>A0ABR1Z6R4</accession>
<evidence type="ECO:0000313" key="2">
    <source>
        <dbReference type="EMBL" id="KAK8474512.1"/>
    </source>
</evidence>
<reference evidence="2 3" key="1">
    <citation type="journal article" date="2024" name="G3 (Bethesda)">
        <title>Genome assembly of Hibiscus sabdariffa L. provides insights into metabolisms of medicinal natural products.</title>
        <authorList>
            <person name="Kim T."/>
        </authorList>
    </citation>
    <scope>NUCLEOTIDE SEQUENCE [LARGE SCALE GENOMIC DNA]</scope>
    <source>
        <strain evidence="2">TK-2024</strain>
        <tissue evidence="2">Old leaves</tissue>
    </source>
</reference>
<proteinExistence type="predicted"/>
<protein>
    <submittedName>
        <fullName evidence="2">Uncharacterized protein</fullName>
    </submittedName>
</protein>
<comment type="caution">
    <text evidence="2">The sequence shown here is derived from an EMBL/GenBank/DDBJ whole genome shotgun (WGS) entry which is preliminary data.</text>
</comment>